<dbReference type="InterPro" id="IPR012472">
    <property type="entry name" value="MCP1_TM"/>
</dbReference>
<dbReference type="GO" id="GO:0005741">
    <property type="term" value="C:mitochondrial outer membrane"/>
    <property type="evidence" value="ECO:0007669"/>
    <property type="project" value="TreeGrafter"/>
</dbReference>
<evidence type="ECO:0000256" key="2">
    <source>
        <dbReference type="SAM" id="Phobius"/>
    </source>
</evidence>
<feature type="transmembrane region" description="Helical" evidence="2">
    <location>
        <begin position="131"/>
        <end position="150"/>
    </location>
</feature>
<feature type="region of interest" description="Disordered" evidence="1">
    <location>
        <begin position="29"/>
        <end position="70"/>
    </location>
</feature>
<comment type="caution">
    <text evidence="4">The sequence shown here is derived from an EMBL/GenBank/DDBJ whole genome shotgun (WGS) entry which is preliminary data.</text>
</comment>
<keyword evidence="2" id="KW-1133">Transmembrane helix</keyword>
<dbReference type="OrthoDB" id="10259513at2759"/>
<feature type="transmembrane region" description="Helical" evidence="2">
    <location>
        <begin position="86"/>
        <end position="106"/>
    </location>
</feature>
<dbReference type="GO" id="GO:0055088">
    <property type="term" value="P:lipid homeostasis"/>
    <property type="evidence" value="ECO:0007669"/>
    <property type="project" value="InterPro"/>
</dbReference>
<dbReference type="Pfam" id="PF07950">
    <property type="entry name" value="MCP1_TM"/>
    <property type="match status" value="1"/>
</dbReference>
<feature type="transmembrane region" description="Helical" evidence="2">
    <location>
        <begin position="279"/>
        <end position="303"/>
    </location>
</feature>
<dbReference type="STRING" id="41688.A0A2N3NJ46"/>
<evidence type="ECO:0000256" key="1">
    <source>
        <dbReference type="SAM" id="MobiDB-lite"/>
    </source>
</evidence>
<sequence>MDTAFLNAKSSRETLGSLLQLDPAPIDAEAIAANSEKPLPSLPDDSADRNPDPESRPAKDEESTPPRRTSAGPIFFLSRLQRYSSFTLSIFTSIHLANTSLIPLFTRSVPASETYLLQAREVYQTTLSEPLLIGIPVIAHVASGVALRFLRRSHNLRRYTANAASEKCGPITSALRVWPRFSYISASGYVFTALFAAHVAMNRVLPLVVEGDSSNIGLAFVAHGFSRHFALSTVSYVGLLTVGCGHMVWGAAKWLGMVPDTSEWSQRSGTRVPKGRRRTWFGIHATSAAFSLLWAVGGLGVVARGGLTPGWIGTLYDDLYAYAGF</sequence>
<evidence type="ECO:0000313" key="4">
    <source>
        <dbReference type="EMBL" id="PKS12382.1"/>
    </source>
</evidence>
<dbReference type="InterPro" id="IPR039960">
    <property type="entry name" value="MCP1"/>
</dbReference>
<protein>
    <recommendedName>
        <fullName evidence="3">Mitochondrial adapter protein MCP1 transmembrane domain-containing protein</fullName>
    </recommendedName>
</protein>
<dbReference type="AlphaFoldDB" id="A0A2N3NJ46"/>
<dbReference type="PANTHER" id="PTHR38409">
    <property type="entry name" value="MDM10-COMPLEMENTING PROTEIN 1"/>
    <property type="match status" value="1"/>
</dbReference>
<accession>A0A2N3NJ46</accession>
<feature type="transmembrane region" description="Helical" evidence="2">
    <location>
        <begin position="181"/>
        <end position="201"/>
    </location>
</feature>
<dbReference type="EMBL" id="NLAX01000003">
    <property type="protein sequence ID" value="PKS12382.1"/>
    <property type="molecule type" value="Genomic_DNA"/>
</dbReference>
<feature type="transmembrane region" description="Helical" evidence="2">
    <location>
        <begin position="236"/>
        <end position="258"/>
    </location>
</feature>
<gene>
    <name evidence="4" type="ORF">jhhlp_000586</name>
</gene>
<dbReference type="VEuPathDB" id="FungiDB:jhhlp_000586"/>
<dbReference type="Proteomes" id="UP000233524">
    <property type="component" value="Unassembled WGS sequence"/>
</dbReference>
<name>A0A2N3NJ46_9PEZI</name>
<keyword evidence="5" id="KW-1185">Reference proteome</keyword>
<dbReference type="PANTHER" id="PTHR38409:SF1">
    <property type="entry name" value="MITOCHONDRIAL ADAPTER PROTEIN MCP1"/>
    <property type="match status" value="1"/>
</dbReference>
<proteinExistence type="predicted"/>
<evidence type="ECO:0000313" key="5">
    <source>
        <dbReference type="Proteomes" id="UP000233524"/>
    </source>
</evidence>
<reference evidence="4 5" key="1">
    <citation type="journal article" date="2017" name="G3 (Bethesda)">
        <title>First Draft Genome Sequence of the Pathogenic Fungus Lomentospora prolificans (Formerly Scedosporium prolificans).</title>
        <authorList>
            <person name="Luo R."/>
            <person name="Zimin A."/>
            <person name="Workman R."/>
            <person name="Fan Y."/>
            <person name="Pertea G."/>
            <person name="Grossman N."/>
            <person name="Wear M.P."/>
            <person name="Jia B."/>
            <person name="Miller H."/>
            <person name="Casadevall A."/>
            <person name="Timp W."/>
            <person name="Zhang S.X."/>
            <person name="Salzberg S.L."/>
        </authorList>
    </citation>
    <scope>NUCLEOTIDE SEQUENCE [LARGE SCALE GENOMIC DNA]</scope>
    <source>
        <strain evidence="4 5">JHH-5317</strain>
    </source>
</reference>
<dbReference type="InParanoid" id="A0A2N3NJ46"/>
<feature type="domain" description="Mitochondrial adapter protein MCP1 transmembrane" evidence="3">
    <location>
        <begin position="194"/>
        <end position="306"/>
    </location>
</feature>
<keyword evidence="2" id="KW-0812">Transmembrane</keyword>
<feature type="compositionally biased region" description="Basic and acidic residues" evidence="1">
    <location>
        <begin position="46"/>
        <end position="65"/>
    </location>
</feature>
<dbReference type="GO" id="GO:0007005">
    <property type="term" value="P:mitochondrion organization"/>
    <property type="evidence" value="ECO:0007669"/>
    <property type="project" value="TreeGrafter"/>
</dbReference>
<keyword evidence="2" id="KW-0472">Membrane</keyword>
<organism evidence="4 5">
    <name type="scientific">Lomentospora prolificans</name>
    <dbReference type="NCBI Taxonomy" id="41688"/>
    <lineage>
        <taxon>Eukaryota</taxon>
        <taxon>Fungi</taxon>
        <taxon>Dikarya</taxon>
        <taxon>Ascomycota</taxon>
        <taxon>Pezizomycotina</taxon>
        <taxon>Sordariomycetes</taxon>
        <taxon>Hypocreomycetidae</taxon>
        <taxon>Microascales</taxon>
        <taxon>Microascaceae</taxon>
        <taxon>Lomentospora</taxon>
    </lineage>
</organism>
<evidence type="ECO:0000259" key="3">
    <source>
        <dbReference type="Pfam" id="PF07950"/>
    </source>
</evidence>